<protein>
    <submittedName>
        <fullName evidence="1">Uncharacterized protein</fullName>
    </submittedName>
</protein>
<dbReference type="Proteomes" id="UP000031307">
    <property type="component" value="Unassembled WGS sequence"/>
</dbReference>
<proteinExistence type="predicted"/>
<evidence type="ECO:0000313" key="1">
    <source>
        <dbReference type="EMBL" id="KIA78109.1"/>
    </source>
</evidence>
<dbReference type="AlphaFoldDB" id="A0A0C1EPE0"/>
<reference evidence="1 2" key="1">
    <citation type="journal article" date="2014" name="Mol. Biol. Evol.">
        <title>Massive expansion of Ubiquitination-related gene families within the Chlamydiae.</title>
        <authorList>
            <person name="Domman D."/>
            <person name="Collingro A."/>
            <person name="Lagkouvardos I."/>
            <person name="Gehre L."/>
            <person name="Weinmaier T."/>
            <person name="Rattei T."/>
            <person name="Subtil A."/>
            <person name="Horn M."/>
        </authorList>
    </citation>
    <scope>NUCLEOTIDE SEQUENCE [LARGE SCALE GENOMIC DNA]</scope>
    <source>
        <strain evidence="1 2">OEW1</strain>
    </source>
</reference>
<accession>A0A0C1EPE0</accession>
<evidence type="ECO:0000313" key="2">
    <source>
        <dbReference type="Proteomes" id="UP000031307"/>
    </source>
</evidence>
<dbReference type="EMBL" id="JSAM01000041">
    <property type="protein sequence ID" value="KIA78109.1"/>
    <property type="molecule type" value="Genomic_DNA"/>
</dbReference>
<comment type="caution">
    <text evidence="1">The sequence shown here is derived from an EMBL/GenBank/DDBJ whole genome shotgun (WGS) entry which is preliminary data.</text>
</comment>
<gene>
    <name evidence="1" type="ORF">DB43_EW00190</name>
</gene>
<dbReference type="OMA" id="QASEWIE"/>
<organism evidence="1 2">
    <name type="scientific">Parachlamydia acanthamoebae</name>
    <dbReference type="NCBI Taxonomy" id="83552"/>
    <lineage>
        <taxon>Bacteria</taxon>
        <taxon>Pseudomonadati</taxon>
        <taxon>Chlamydiota</taxon>
        <taxon>Chlamydiia</taxon>
        <taxon>Parachlamydiales</taxon>
        <taxon>Parachlamydiaceae</taxon>
        <taxon>Parachlamydia</taxon>
    </lineage>
</organism>
<dbReference type="PATRIC" id="fig|83552.4.peg.716"/>
<name>A0A0C1EPE0_9BACT</name>
<sequence length="245" mass="28810">MTKHPPDKLFYQKLEVHIHPSKTNSSSFVSKLFSKLKRKIFSEPNQNPLQGRIQELHWNSTQIREELEKIKAGVDLDLQPLVFEVIDPMLRSIQQLHHITQNASLPAVHEKTVQRYMKWIEQAKLWVQLYTKAKDKEEVLKAVIDHIVLASNQIIERDLQILNEYKIQAIEFLDGNPEKKEALRKNLYDQMAPFLDNLDQLKRINCPEFQDLKAVSSWKAKIDSLRQENFNNALHAIDTFIEDHR</sequence>
<dbReference type="RefSeq" id="WP_006340968.1">
    <property type="nucleotide sequence ID" value="NZ_JASBUT010000014.1"/>
</dbReference>